<evidence type="ECO:0000313" key="2">
    <source>
        <dbReference type="EMBL" id="CAL2090647.1"/>
    </source>
</evidence>
<proteinExistence type="predicted"/>
<dbReference type="PROSITE" id="PS51352">
    <property type="entry name" value="THIOREDOXIN_2"/>
    <property type="match status" value="1"/>
</dbReference>
<evidence type="ECO:0000259" key="1">
    <source>
        <dbReference type="PROSITE" id="PS51352"/>
    </source>
</evidence>
<keyword evidence="3" id="KW-1185">Reference proteome</keyword>
<gene>
    <name evidence="2" type="ORF">T190607A01A_40054</name>
</gene>
<dbReference type="Gene3D" id="3.40.30.10">
    <property type="entry name" value="Glutaredoxin"/>
    <property type="match status" value="1"/>
</dbReference>
<dbReference type="Pfam" id="PF00085">
    <property type="entry name" value="Thioredoxin"/>
    <property type="match status" value="1"/>
</dbReference>
<dbReference type="EMBL" id="CAXIXY010000006">
    <property type="protein sequence ID" value="CAL2090647.1"/>
    <property type="molecule type" value="Genomic_DNA"/>
</dbReference>
<feature type="domain" description="Thioredoxin" evidence="1">
    <location>
        <begin position="25"/>
        <end position="190"/>
    </location>
</feature>
<protein>
    <submittedName>
        <fullName evidence="2">Thioredoxin domain-containing protein</fullName>
    </submittedName>
</protein>
<dbReference type="Proteomes" id="UP001497416">
    <property type="component" value="Unassembled WGS sequence"/>
</dbReference>
<comment type="caution">
    <text evidence="2">The sequence shown here is derived from an EMBL/GenBank/DDBJ whole genome shotgun (WGS) entry which is preliminary data.</text>
</comment>
<name>A0ABM9P3X1_9FLAO</name>
<dbReference type="InterPro" id="IPR036249">
    <property type="entry name" value="Thioredoxin-like_sf"/>
</dbReference>
<organism evidence="2 3">
    <name type="scientific">Tenacibaculum platacis</name>
    <dbReference type="NCBI Taxonomy" id="3137852"/>
    <lineage>
        <taxon>Bacteria</taxon>
        <taxon>Pseudomonadati</taxon>
        <taxon>Bacteroidota</taxon>
        <taxon>Flavobacteriia</taxon>
        <taxon>Flavobacteriales</taxon>
        <taxon>Flavobacteriaceae</taxon>
        <taxon>Tenacibaculum</taxon>
    </lineage>
</organism>
<reference evidence="2 3" key="1">
    <citation type="submission" date="2024-05" db="EMBL/GenBank/DDBJ databases">
        <authorList>
            <person name="Duchaud E."/>
        </authorList>
    </citation>
    <scope>NUCLEOTIDE SEQUENCE [LARGE SCALE GENOMIC DNA]</scope>
    <source>
        <strain evidence="2">Ena-SAMPLE-TAB-13-05-2024-13:56:06:370-140302</strain>
    </source>
</reference>
<dbReference type="RefSeq" id="WP_348712984.1">
    <property type="nucleotide sequence ID" value="NZ_CAXIXY010000006.1"/>
</dbReference>
<dbReference type="InterPro" id="IPR013766">
    <property type="entry name" value="Thioredoxin_domain"/>
</dbReference>
<dbReference type="SUPFAM" id="SSF52833">
    <property type="entry name" value="Thioredoxin-like"/>
    <property type="match status" value="1"/>
</dbReference>
<evidence type="ECO:0000313" key="3">
    <source>
        <dbReference type="Proteomes" id="UP001497416"/>
    </source>
</evidence>
<sequence>MKKLIILMTIICAQLSFSQDNRGQNLIGKEFGDFVFEDINGINYNFKENKKTKIVVVSASWCGPCIYLKEAVNKNVEKYSNQIDFIYLFWDSKKELIKIKDQYNSKVILIPSKKRKDDIACIEIAEFENCFGFPTVYSINTENRIQKIEIGAAVEMKDVLVNGELYSMTEEEAHNQNYKKIERLIMQLIK</sequence>
<accession>A0ABM9P3X1</accession>